<proteinExistence type="predicted"/>
<dbReference type="Proteomes" id="UP000239156">
    <property type="component" value="Unassembled WGS sequence"/>
</dbReference>
<keyword evidence="3" id="KW-1185">Reference proteome</keyword>
<organism evidence="2 3">
    <name type="scientific">Puccinia striiformis</name>
    <dbReference type="NCBI Taxonomy" id="27350"/>
    <lineage>
        <taxon>Eukaryota</taxon>
        <taxon>Fungi</taxon>
        <taxon>Dikarya</taxon>
        <taxon>Basidiomycota</taxon>
        <taxon>Pucciniomycotina</taxon>
        <taxon>Pucciniomycetes</taxon>
        <taxon>Pucciniales</taxon>
        <taxon>Pucciniaceae</taxon>
        <taxon>Puccinia</taxon>
    </lineage>
</organism>
<evidence type="ECO:0000313" key="3">
    <source>
        <dbReference type="Proteomes" id="UP000239156"/>
    </source>
</evidence>
<evidence type="ECO:0000313" key="2">
    <source>
        <dbReference type="EMBL" id="POW15526.1"/>
    </source>
</evidence>
<keyword evidence="1" id="KW-1133">Transmembrane helix</keyword>
<gene>
    <name evidence="2" type="ORF">PSTT_02104</name>
</gene>
<feature type="non-terminal residue" evidence="2">
    <location>
        <position position="521"/>
    </location>
</feature>
<name>A0A2S4W182_9BASI</name>
<keyword evidence="1" id="KW-0472">Membrane</keyword>
<evidence type="ECO:0000256" key="1">
    <source>
        <dbReference type="SAM" id="Phobius"/>
    </source>
</evidence>
<dbReference type="AlphaFoldDB" id="A0A2S4W182"/>
<comment type="caution">
    <text evidence="2">The sequence shown here is derived from an EMBL/GenBank/DDBJ whole genome shotgun (WGS) entry which is preliminary data.</text>
</comment>
<feature type="non-terminal residue" evidence="2">
    <location>
        <position position="1"/>
    </location>
</feature>
<feature type="transmembrane region" description="Helical" evidence="1">
    <location>
        <begin position="115"/>
        <end position="134"/>
    </location>
</feature>
<reference evidence="2" key="1">
    <citation type="submission" date="2017-12" db="EMBL/GenBank/DDBJ databases">
        <title>Gene loss provides genomic basis for host adaptation in cereal stripe rust fungi.</title>
        <authorList>
            <person name="Xia C."/>
        </authorList>
    </citation>
    <scope>NUCLEOTIDE SEQUENCE [LARGE SCALE GENOMIC DNA]</scope>
    <source>
        <strain evidence="2">93-210</strain>
    </source>
</reference>
<protein>
    <submittedName>
        <fullName evidence="2">Uncharacterized protein</fullName>
    </submittedName>
</protein>
<keyword evidence="1" id="KW-0812">Transmembrane</keyword>
<accession>A0A2S4W182</accession>
<dbReference type="VEuPathDB" id="FungiDB:PSTT_02104"/>
<sequence>PALAPLHPRPVAWPLKFPSTSSLDRVISQYLVMGMHPSDEELASLGQESSNGYRDGIMDSPSPPRMIELLPVDEVSINRAISPYPTERRNARDMAITRTRDGDDMCTTGCVVKCGIFWVVVAIVVVVLLMKVFFPSADQGSGYQATSIQSSPRRGFTLAVEIHINPLPGSSTILSTMKHSILLLLIIGQSFIMGMHPPTPKLASLEQESPVGYRDGTFYSSSPPRAVELLPANGVSIDMPSSDDVKSSDGVKSYYDIKSYDEMTRWYDAYHKRSTPEESAINTYPQDGYARGIPLTSDVAITRNRDIWDTNSDACFYTKCGCWVFGVVSLVTAFILLCMYAHARGEHSTSIFIIIGQYVVMGMHSPTPELASLERETRFGYRDGPFYSSSPPRAVEPLPVNGFTIDIPSSDDVKSYDGGKSYDGVKSYYDIKSYDEMTRWYDAQHKPSPPKKSAINTYPVDEYARGIPLTSEVAFIRNRDIWDTNSEACCYIKLGCWVFGVLASDTEVLAVVFDPNLEKVK</sequence>
<dbReference type="EMBL" id="PKSL01000012">
    <property type="protein sequence ID" value="POW15526.1"/>
    <property type="molecule type" value="Genomic_DNA"/>
</dbReference>
<feature type="transmembrane region" description="Helical" evidence="1">
    <location>
        <begin position="323"/>
        <end position="343"/>
    </location>
</feature>